<gene>
    <name evidence="4" type="ORF">THF1D04_10142</name>
</gene>
<reference evidence="4" key="1">
    <citation type="submission" date="2022-01" db="EMBL/GenBank/DDBJ databases">
        <authorList>
            <person name="Lagorce A."/>
        </authorList>
    </citation>
    <scope>NUCLEOTIDE SEQUENCE</scope>
    <source>
        <strain evidence="4">Th15_F1_D04</strain>
    </source>
</reference>
<dbReference type="InterPro" id="IPR016181">
    <property type="entry name" value="Acyl_CoA_acyltransferase"/>
</dbReference>
<dbReference type="CDD" id="cd04301">
    <property type="entry name" value="NAT_SF"/>
    <property type="match status" value="1"/>
</dbReference>
<accession>A0AAU9PX04</accession>
<dbReference type="EMBL" id="CAKMTQ010000001">
    <property type="protein sequence ID" value="CAH1520430.1"/>
    <property type="molecule type" value="Genomic_DNA"/>
</dbReference>
<evidence type="ECO:0000256" key="1">
    <source>
        <dbReference type="ARBA" id="ARBA00022679"/>
    </source>
</evidence>
<dbReference type="InterPro" id="IPR050832">
    <property type="entry name" value="Bact_Acetyltransf"/>
</dbReference>
<evidence type="ECO:0000259" key="3">
    <source>
        <dbReference type="PROSITE" id="PS51186"/>
    </source>
</evidence>
<dbReference type="Proteomes" id="UP001295420">
    <property type="component" value="Unassembled WGS sequence"/>
</dbReference>
<dbReference type="PANTHER" id="PTHR43877">
    <property type="entry name" value="AMINOALKYLPHOSPHONATE N-ACETYLTRANSFERASE-RELATED-RELATED"/>
    <property type="match status" value="1"/>
</dbReference>
<keyword evidence="1" id="KW-0808">Transferase</keyword>
<dbReference type="AlphaFoldDB" id="A0AAU9PX04"/>
<dbReference type="RefSeq" id="WP_409929678.1">
    <property type="nucleotide sequence ID" value="NZ_CAKMTQ010000001.1"/>
</dbReference>
<dbReference type="SUPFAM" id="SSF55729">
    <property type="entry name" value="Acyl-CoA N-acyltransferases (Nat)"/>
    <property type="match status" value="1"/>
</dbReference>
<dbReference type="InterPro" id="IPR000182">
    <property type="entry name" value="GNAT_dom"/>
</dbReference>
<evidence type="ECO:0000313" key="5">
    <source>
        <dbReference type="Proteomes" id="UP001295420"/>
    </source>
</evidence>
<dbReference type="GO" id="GO:0016747">
    <property type="term" value="F:acyltransferase activity, transferring groups other than amino-acyl groups"/>
    <property type="evidence" value="ECO:0007669"/>
    <property type="project" value="InterPro"/>
</dbReference>
<name>A0AAU9PX04_9VIBR</name>
<feature type="domain" description="N-acetyltransferase" evidence="3">
    <location>
        <begin position="1"/>
        <end position="157"/>
    </location>
</feature>
<dbReference type="Pfam" id="PF00583">
    <property type="entry name" value="Acetyltransf_1"/>
    <property type="match status" value="1"/>
</dbReference>
<protein>
    <submittedName>
        <fullName evidence="4">N-acetyltransferase domain-containing protein</fullName>
    </submittedName>
</protein>
<organism evidence="4 5">
    <name type="scientific">Vibrio owensii</name>
    <dbReference type="NCBI Taxonomy" id="696485"/>
    <lineage>
        <taxon>Bacteria</taxon>
        <taxon>Pseudomonadati</taxon>
        <taxon>Pseudomonadota</taxon>
        <taxon>Gammaproteobacteria</taxon>
        <taxon>Vibrionales</taxon>
        <taxon>Vibrionaceae</taxon>
        <taxon>Vibrio</taxon>
    </lineage>
</organism>
<proteinExistence type="predicted"/>
<dbReference type="Gene3D" id="3.40.630.30">
    <property type="match status" value="1"/>
</dbReference>
<dbReference type="PROSITE" id="PS51186">
    <property type="entry name" value="GNAT"/>
    <property type="match status" value="1"/>
</dbReference>
<comment type="caution">
    <text evidence="4">The sequence shown here is derived from an EMBL/GenBank/DDBJ whole genome shotgun (WGS) entry which is preliminary data.</text>
</comment>
<evidence type="ECO:0000313" key="4">
    <source>
        <dbReference type="EMBL" id="CAH1520430.1"/>
    </source>
</evidence>
<keyword evidence="2" id="KW-0012">Acyltransferase</keyword>
<evidence type="ECO:0000256" key="2">
    <source>
        <dbReference type="ARBA" id="ARBA00023315"/>
    </source>
</evidence>
<sequence length="157" mass="18081">MDVKTKPLLKMAQKGVGKKCESVLRTLPEWFGREDSLIEYVSEIDSLDTYTAWDGNELIGFFSVNYHNAFSAELHVLAVHRDYHRQGIGRQLYHTIESDLRTRAVKFIQVKTLGVSANDANYEKTRHFYTALGFYPLEEVEDFWGEGTPCLIMVKNL</sequence>